<dbReference type="PANTHER" id="PTHR12830">
    <property type="entry name" value="ANAPHASE-PROMOTING COMPLEX SUBUNIT 5"/>
    <property type="match status" value="1"/>
</dbReference>
<feature type="compositionally biased region" description="Low complexity" evidence="9">
    <location>
        <begin position="419"/>
        <end position="433"/>
    </location>
</feature>
<keyword evidence="12" id="KW-1185">Reference proteome</keyword>
<reference evidence="11 12" key="2">
    <citation type="submission" date="2015-05" db="EMBL/GenBank/DDBJ databases">
        <authorList>
            <person name="Morales-Cruz A."/>
            <person name="Amrine K.C."/>
            <person name="Cantu D."/>
        </authorList>
    </citation>
    <scope>NUCLEOTIDE SEQUENCE [LARGE SCALE GENOMIC DNA]</scope>
    <source>
        <strain evidence="11">UCRPC4</strain>
    </source>
</reference>
<evidence type="ECO:0000256" key="3">
    <source>
        <dbReference type="ARBA" id="ARBA00022618"/>
    </source>
</evidence>
<dbReference type="UniPathway" id="UPA00143"/>
<comment type="caution">
    <text evidence="11">The sequence shown here is derived from an EMBL/GenBank/DDBJ whole genome shotgun (WGS) entry which is preliminary data.</text>
</comment>
<dbReference type="GO" id="GO:0051301">
    <property type="term" value="P:cell division"/>
    <property type="evidence" value="ECO:0007669"/>
    <property type="project" value="UniProtKB-KW"/>
</dbReference>
<keyword evidence="4" id="KW-0498">Mitosis</keyword>
<dbReference type="InterPro" id="IPR011990">
    <property type="entry name" value="TPR-like_helical_dom_sf"/>
</dbReference>
<dbReference type="GO" id="GO:0031145">
    <property type="term" value="P:anaphase-promoting complex-dependent catabolic process"/>
    <property type="evidence" value="ECO:0007669"/>
    <property type="project" value="TreeGrafter"/>
</dbReference>
<dbReference type="Pfam" id="PF12862">
    <property type="entry name" value="ANAPC5"/>
    <property type="match status" value="1"/>
</dbReference>
<dbReference type="InterPro" id="IPR037679">
    <property type="entry name" value="Apc5"/>
</dbReference>
<proteinExistence type="inferred from homology"/>
<protein>
    <recommendedName>
        <fullName evidence="2">Anaphase-promoting complex subunit 5</fullName>
    </recommendedName>
    <alternativeName>
        <fullName evidence="7">Cyclosome subunit 5</fullName>
    </alternativeName>
</protein>
<dbReference type="InterPro" id="IPR026000">
    <property type="entry name" value="Apc5_dom"/>
</dbReference>
<accession>A0A0G2EDC3</accession>
<dbReference type="Gene3D" id="1.25.40.10">
    <property type="entry name" value="Tetratricopeptide repeat domain"/>
    <property type="match status" value="1"/>
</dbReference>
<keyword evidence="3" id="KW-0132">Cell division</keyword>
<reference evidence="11 12" key="1">
    <citation type="submission" date="2015-05" db="EMBL/GenBank/DDBJ databases">
        <title>Distinctive expansion of gene families associated with plant cell wall degradation and secondary metabolism in the genomes of grapevine trunk pathogens.</title>
        <authorList>
            <person name="Lawrence D.P."/>
            <person name="Travadon R."/>
            <person name="Rolshausen P.E."/>
            <person name="Baumgartner K."/>
        </authorList>
    </citation>
    <scope>NUCLEOTIDE SEQUENCE [LARGE SCALE GENOMIC DNA]</scope>
    <source>
        <strain evidence="11">UCRPC4</strain>
    </source>
</reference>
<comment type="similarity">
    <text evidence="1">Belongs to the APC5 family.</text>
</comment>
<dbReference type="OrthoDB" id="2504561at2759"/>
<evidence type="ECO:0000256" key="5">
    <source>
        <dbReference type="ARBA" id="ARBA00022786"/>
    </source>
</evidence>
<dbReference type="GO" id="GO:0045842">
    <property type="term" value="P:positive regulation of mitotic metaphase/anaphase transition"/>
    <property type="evidence" value="ECO:0007669"/>
    <property type="project" value="TreeGrafter"/>
</dbReference>
<feature type="compositionally biased region" description="Low complexity" evidence="9">
    <location>
        <begin position="386"/>
        <end position="411"/>
    </location>
</feature>
<comment type="function">
    <text evidence="8">Component of the anaphase promoting complex/cyclosome (APC/C), a cell cycle-regulated E3 ubiquitin ligase that controls progression through mitosis and the G1 phase of the cell cycle. The APC/C complex acts by mediating ubiquitination and subsequent degradation of target proteins: it mainly mediates the formation of 'Lys-11'-linked polyubiquitin chains and, to a lower extent, the formation of 'Lys-48'- and 'Lys-63'-linked polyubiquitin chains. The APC/C complex catalyzes assembly of branched 'Lys-11'-/'Lys-48'-linked branched ubiquitin chains on target proteins.</text>
</comment>
<dbReference type="EMBL" id="LCWF01000091">
    <property type="protein sequence ID" value="KKY20887.1"/>
    <property type="molecule type" value="Genomic_DNA"/>
</dbReference>
<sequence>MQSRDRTFYHEAIPAMQEAIATARENKDVSCLNFCMSWLYHFDKAFPEETMEIHKSGMLGSEAEVLNFLKSKAKEAEMWSLLSTTLLSETKLNLRNGESIATAFENLAKSAHLNVTKNVTSVVGPNLILRSSICSRIGLSRLAWSSCETFMECYSANAPMEDTLKALCRMSNMLSQQGAFEHALEMLANVTDYCGPHVLRVLNYYQYWVFFSGLVKFRRFLHRHDLNAAEHILSQLKAQGAPDIEVAFTFSVLEIEYFIVSADYPSAISTITQIVESNAPIVNDIFAQIKFLNLKALTLCRSGNPTHAFSIAVRAATMANRTRILPALWEAIATLSEILISLYEFSAATALLEAILPASLETLDNTLTARVYSLLVDATMGRAGQTATSTTSTTTPVRTHPSSTSTSPQAKSKSKAKKQTPTTIPSKSTKPTIATADASISIPQNRKSEELMNEALDLLESAFEKYEDTEDWKGMLEMMAKRATVFKALGDHGACELASQRYLDLRLRWKEVLVE</sequence>
<gene>
    <name evidence="11" type="ORF">UCRPC4_g03963</name>
</gene>
<evidence type="ECO:0000259" key="10">
    <source>
        <dbReference type="Pfam" id="PF12862"/>
    </source>
</evidence>
<feature type="region of interest" description="Disordered" evidence="9">
    <location>
        <begin position="383"/>
        <end position="441"/>
    </location>
</feature>
<evidence type="ECO:0000256" key="2">
    <source>
        <dbReference type="ARBA" id="ARBA00016066"/>
    </source>
</evidence>
<keyword evidence="5" id="KW-0833">Ubl conjugation pathway</keyword>
<dbReference type="GO" id="GO:0005680">
    <property type="term" value="C:anaphase-promoting complex"/>
    <property type="evidence" value="ECO:0007669"/>
    <property type="project" value="InterPro"/>
</dbReference>
<feature type="domain" description="Anaphase-promoting complex subunit 5" evidence="10">
    <location>
        <begin position="9"/>
        <end position="45"/>
    </location>
</feature>
<evidence type="ECO:0000313" key="12">
    <source>
        <dbReference type="Proteomes" id="UP000053317"/>
    </source>
</evidence>
<evidence type="ECO:0000256" key="9">
    <source>
        <dbReference type="SAM" id="MobiDB-lite"/>
    </source>
</evidence>
<evidence type="ECO:0000256" key="1">
    <source>
        <dbReference type="ARBA" id="ARBA00007450"/>
    </source>
</evidence>
<organism evidence="11 12">
    <name type="scientific">Phaeomoniella chlamydospora</name>
    <name type="common">Phaeoacremonium chlamydosporum</name>
    <dbReference type="NCBI Taxonomy" id="158046"/>
    <lineage>
        <taxon>Eukaryota</taxon>
        <taxon>Fungi</taxon>
        <taxon>Dikarya</taxon>
        <taxon>Ascomycota</taxon>
        <taxon>Pezizomycotina</taxon>
        <taxon>Eurotiomycetes</taxon>
        <taxon>Chaetothyriomycetidae</taxon>
        <taxon>Phaeomoniellales</taxon>
        <taxon>Phaeomoniellaceae</taxon>
        <taxon>Phaeomoniella</taxon>
    </lineage>
</organism>
<dbReference type="GO" id="GO:0070979">
    <property type="term" value="P:protein K11-linked ubiquitination"/>
    <property type="evidence" value="ECO:0007669"/>
    <property type="project" value="TreeGrafter"/>
</dbReference>
<evidence type="ECO:0000256" key="6">
    <source>
        <dbReference type="ARBA" id="ARBA00023306"/>
    </source>
</evidence>
<evidence type="ECO:0000313" key="11">
    <source>
        <dbReference type="EMBL" id="KKY20887.1"/>
    </source>
</evidence>
<dbReference type="AlphaFoldDB" id="A0A0G2EDC3"/>
<evidence type="ECO:0000256" key="4">
    <source>
        <dbReference type="ARBA" id="ARBA00022776"/>
    </source>
</evidence>
<evidence type="ECO:0000256" key="7">
    <source>
        <dbReference type="ARBA" id="ARBA00031069"/>
    </source>
</evidence>
<keyword evidence="6" id="KW-0131">Cell cycle</keyword>
<evidence type="ECO:0000256" key="8">
    <source>
        <dbReference type="ARBA" id="ARBA00045696"/>
    </source>
</evidence>
<dbReference type="PANTHER" id="PTHR12830:SF9">
    <property type="entry name" value="ANAPHASE-PROMOTING COMPLEX SUBUNIT 5"/>
    <property type="match status" value="1"/>
</dbReference>
<dbReference type="Proteomes" id="UP000053317">
    <property type="component" value="Unassembled WGS sequence"/>
</dbReference>
<name>A0A0G2EDC3_PHACM</name>